<proteinExistence type="predicted"/>
<evidence type="ECO:0000256" key="1">
    <source>
        <dbReference type="SAM" id="Coils"/>
    </source>
</evidence>
<dbReference type="STRING" id="5643.A0A060STU0"/>
<dbReference type="Proteomes" id="UP000029665">
    <property type="component" value="Unassembled WGS sequence"/>
</dbReference>
<keyword evidence="1" id="KW-0175">Coiled coil</keyword>
<evidence type="ECO:0000313" key="4">
    <source>
        <dbReference type="Proteomes" id="UP000029665"/>
    </source>
</evidence>
<dbReference type="OMA" id="MANSKSW"/>
<feature type="region of interest" description="Disordered" evidence="2">
    <location>
        <begin position="465"/>
        <end position="492"/>
    </location>
</feature>
<gene>
    <name evidence="3" type="ORF">BN946_scf184971.g12</name>
</gene>
<comment type="caution">
    <text evidence="3">The sequence shown here is derived from an EMBL/GenBank/DDBJ whole genome shotgun (WGS) entry which is preliminary data.</text>
</comment>
<protein>
    <submittedName>
        <fullName evidence="3">Uncharacterized protein</fullName>
    </submittedName>
</protein>
<accession>A0A060STU0</accession>
<organism evidence="3 4">
    <name type="scientific">Pycnoporus cinnabarinus</name>
    <name type="common">Cinnabar-red polypore</name>
    <name type="synonym">Trametes cinnabarina</name>
    <dbReference type="NCBI Taxonomy" id="5643"/>
    <lineage>
        <taxon>Eukaryota</taxon>
        <taxon>Fungi</taxon>
        <taxon>Dikarya</taxon>
        <taxon>Basidiomycota</taxon>
        <taxon>Agaricomycotina</taxon>
        <taxon>Agaricomycetes</taxon>
        <taxon>Polyporales</taxon>
        <taxon>Polyporaceae</taxon>
        <taxon>Trametes</taxon>
    </lineage>
</organism>
<name>A0A060STU0_PYCCI</name>
<dbReference type="AlphaFoldDB" id="A0A060STU0"/>
<reference evidence="3" key="1">
    <citation type="submission" date="2014-01" db="EMBL/GenBank/DDBJ databases">
        <title>The genome of the white-rot fungus Pycnoporus cinnabarinus: a basidiomycete model with a versatile arsenal for lignocellulosic biomass breakdown.</title>
        <authorList>
            <person name="Levasseur A."/>
            <person name="Lomascolo A."/>
            <person name="Ruiz-Duenas F.J."/>
            <person name="Uzan E."/>
            <person name="Piumi F."/>
            <person name="Kues U."/>
            <person name="Ram A.F.J."/>
            <person name="Murat C."/>
            <person name="Haon M."/>
            <person name="Benoit I."/>
            <person name="Arfi Y."/>
            <person name="Chevret D."/>
            <person name="Drula E."/>
            <person name="Kwon M.J."/>
            <person name="Gouret P."/>
            <person name="Lesage-Meessen L."/>
            <person name="Lombard V."/>
            <person name="Mariette J."/>
            <person name="Noirot C."/>
            <person name="Park J."/>
            <person name="Patyshakuliyeva A."/>
            <person name="Wieneger R.A.B."/>
            <person name="Wosten H.A.B."/>
            <person name="Martin F."/>
            <person name="Coutinho P.M."/>
            <person name="de Vries R."/>
            <person name="Martinez A.T."/>
            <person name="Klopp C."/>
            <person name="Pontarotti P."/>
            <person name="Henrissat B."/>
            <person name="Record E."/>
        </authorList>
    </citation>
    <scope>NUCLEOTIDE SEQUENCE [LARGE SCALE GENOMIC DNA]</scope>
    <source>
        <strain evidence="3">BRFM137</strain>
    </source>
</reference>
<dbReference type="OrthoDB" id="2749714at2759"/>
<evidence type="ECO:0000256" key="2">
    <source>
        <dbReference type="SAM" id="MobiDB-lite"/>
    </source>
</evidence>
<evidence type="ECO:0000313" key="3">
    <source>
        <dbReference type="EMBL" id="CDO77962.1"/>
    </source>
</evidence>
<dbReference type="HOGENOM" id="CLU_554474_0_0_1"/>
<feature type="coiled-coil region" evidence="1">
    <location>
        <begin position="299"/>
        <end position="354"/>
    </location>
</feature>
<keyword evidence="4" id="KW-1185">Reference proteome</keyword>
<dbReference type="EMBL" id="CCBP010000573">
    <property type="protein sequence ID" value="CDO77962.1"/>
    <property type="molecule type" value="Genomic_DNA"/>
</dbReference>
<sequence>MMPLTADGQAQSDSLSSMLEASNLQWQKLSSAVAAASSATPIVSKTTPSNGTQDASAEEKASIWSKRVEQLAAAVRTFNECRSLENDVREYQQLVESFSYQNLSADDKAVIDGHLQTLQSRLADKTEEMKKSVANMANSKSWLAYMGQSGASPQEKGQQIAKEIQGLKVSVSQLHNLLQTVGSRWEQVSKSLQSNRLNNLGLDTSGPSQGVGQSNVLIAEAIVPKELERIRSAISSFEDRLRSLETSTLQSSDAMVEQLDAVVAENVQALILASTGTVQATPPAPRPNSALTAHQLKMLETLQQNAAVTAQQVQQLSQKVTDIASANDQLQAENSHLLAENAQLRQQLADAMVNQIPAGADSAKLDQMQVEMRALNAAVVACLSQRPSPSASGSSAQALAEQIVPQIATSIPKLIVPELQVVRDQIQESLRAQQAEFKKLLTHVLSTRESVDAIRELVDKVSVLESPVNGPNSPQNPPIAVNGNGDAESMET</sequence>